<dbReference type="SUPFAM" id="SSF48452">
    <property type="entry name" value="TPR-like"/>
    <property type="match status" value="2"/>
</dbReference>
<reference evidence="3" key="1">
    <citation type="submission" date="2023-03" db="EMBL/GenBank/DDBJ databases">
        <title>Massive genome expansion in bonnet fungi (Mycena s.s.) driven by repeated elements and novel gene families across ecological guilds.</title>
        <authorList>
            <consortium name="Lawrence Berkeley National Laboratory"/>
            <person name="Harder C.B."/>
            <person name="Miyauchi S."/>
            <person name="Viragh M."/>
            <person name="Kuo A."/>
            <person name="Thoen E."/>
            <person name="Andreopoulos B."/>
            <person name="Lu D."/>
            <person name="Skrede I."/>
            <person name="Drula E."/>
            <person name="Henrissat B."/>
            <person name="Morin E."/>
            <person name="Kohler A."/>
            <person name="Barry K."/>
            <person name="LaButti K."/>
            <person name="Morin E."/>
            <person name="Salamov A."/>
            <person name="Lipzen A."/>
            <person name="Mereny Z."/>
            <person name="Hegedus B."/>
            <person name="Baldrian P."/>
            <person name="Stursova M."/>
            <person name="Weitz H."/>
            <person name="Taylor A."/>
            <person name="Grigoriev I.V."/>
            <person name="Nagy L.G."/>
            <person name="Martin F."/>
            <person name="Kauserud H."/>
        </authorList>
    </citation>
    <scope>NUCLEOTIDE SEQUENCE</scope>
    <source>
        <strain evidence="3">CBHHK067</strain>
    </source>
</reference>
<sequence length="706" mass="78928">MAIAGALAAPTAIISVLTAAKDIIELVQGVRETLQQVKQNRKDHKEQIEQILGLLDVVSTNCADLKPEQTGLFDAVNRLRSNLNCCLERCQDVKIPSGKWKGYWKSEPIKKTLEDIKVTVTEFLNDFGMGSNMRIERTISDNTDKLDELLALERNRASPAHPQSLNSGNQSPGSSRKTREFLLGKLHKLSKTLESNQVLTQRQYSPVYPDRLASNTHRPVLSDATNGLLAAITKTEHILQTYGIDSAADSAHSLDNLSVALMDVGLAAEASEISSFSVKIHGSINAREPSSNFAVALHNYSHHLSAFQKFNEAVGQARRAVDIYSSLHDRVFHPGRAKALDNLAACLYSVGMMKEALAASDEAVQISRDILRRKHDDEHLSADLAMFLSNRATRLASLRYYEDALKDASESHQMYRKLCQREHLSDRYTAEYADSLQVYSDLLSFRGRYKEALIPARKAVDLWRELSTINPDVYDPKLARGLLRVFDVLSGLSRLLEAQEDIRDALKIFRRLAGQSPDIYNHEYAQSLHRTARILMDQQRNEEALRLLADTLSLRGEWDTAFAAAVHDDKYICLTRLKRFAKAAEASRSAISLCEQTPGSQKRLAASRRELASALYNLSLQLKAIDPASEAVQLFRSLLAEAPDNIEVRRKLVMASRSLSLFYSDFGMREKALKYAKLSVKEGSDLGPAPADSRLLEQARSRLLYC</sequence>
<evidence type="ECO:0000313" key="4">
    <source>
        <dbReference type="Proteomes" id="UP001221757"/>
    </source>
</evidence>
<dbReference type="AlphaFoldDB" id="A0AAD7G3Q9"/>
<accession>A0AAD7G3Q9</accession>
<dbReference type="PANTHER" id="PTHR19959:SF119">
    <property type="entry name" value="FUNGAL LIPASE-LIKE DOMAIN-CONTAINING PROTEIN"/>
    <property type="match status" value="1"/>
</dbReference>
<dbReference type="Proteomes" id="UP001221757">
    <property type="component" value="Unassembled WGS sequence"/>
</dbReference>
<evidence type="ECO:0000313" key="3">
    <source>
        <dbReference type="EMBL" id="KAJ7663023.1"/>
    </source>
</evidence>
<keyword evidence="1" id="KW-0175">Coiled coil</keyword>
<evidence type="ECO:0000256" key="2">
    <source>
        <dbReference type="SAM" id="MobiDB-lite"/>
    </source>
</evidence>
<evidence type="ECO:0000256" key="1">
    <source>
        <dbReference type="SAM" id="Coils"/>
    </source>
</evidence>
<dbReference type="CDD" id="cd21037">
    <property type="entry name" value="MLKL_NTD"/>
    <property type="match status" value="1"/>
</dbReference>
<dbReference type="PANTHER" id="PTHR19959">
    <property type="entry name" value="KINESIN LIGHT CHAIN"/>
    <property type="match status" value="1"/>
</dbReference>
<organism evidence="3 4">
    <name type="scientific">Mycena rosella</name>
    <name type="common">Pink bonnet</name>
    <name type="synonym">Agaricus rosellus</name>
    <dbReference type="NCBI Taxonomy" id="1033263"/>
    <lineage>
        <taxon>Eukaryota</taxon>
        <taxon>Fungi</taxon>
        <taxon>Dikarya</taxon>
        <taxon>Basidiomycota</taxon>
        <taxon>Agaricomycotina</taxon>
        <taxon>Agaricomycetes</taxon>
        <taxon>Agaricomycetidae</taxon>
        <taxon>Agaricales</taxon>
        <taxon>Marasmiineae</taxon>
        <taxon>Mycenaceae</taxon>
        <taxon>Mycena</taxon>
    </lineage>
</organism>
<feature type="compositionally biased region" description="Polar residues" evidence="2">
    <location>
        <begin position="161"/>
        <end position="175"/>
    </location>
</feature>
<comment type="caution">
    <text evidence="3">The sequence shown here is derived from an EMBL/GenBank/DDBJ whole genome shotgun (WGS) entry which is preliminary data.</text>
</comment>
<dbReference type="EMBL" id="JARKIE010000235">
    <property type="protein sequence ID" value="KAJ7663023.1"/>
    <property type="molecule type" value="Genomic_DNA"/>
</dbReference>
<dbReference type="Gene3D" id="1.25.40.10">
    <property type="entry name" value="Tetratricopeptide repeat domain"/>
    <property type="match status" value="4"/>
</dbReference>
<proteinExistence type="predicted"/>
<dbReference type="InterPro" id="IPR019734">
    <property type="entry name" value="TPR_rpt"/>
</dbReference>
<feature type="region of interest" description="Disordered" evidence="2">
    <location>
        <begin position="156"/>
        <end position="176"/>
    </location>
</feature>
<dbReference type="InterPro" id="IPR059179">
    <property type="entry name" value="MLKL-like_MCAfunc"/>
</dbReference>
<dbReference type="InterPro" id="IPR011990">
    <property type="entry name" value="TPR-like_helical_dom_sf"/>
</dbReference>
<gene>
    <name evidence="3" type="ORF">B0H17DRAFT_1257424</name>
</gene>
<protein>
    <submittedName>
        <fullName evidence="3">Uncharacterized protein</fullName>
    </submittedName>
</protein>
<dbReference type="SMART" id="SM00028">
    <property type="entry name" value="TPR"/>
    <property type="match status" value="4"/>
</dbReference>
<name>A0AAD7G3Q9_MYCRO</name>
<keyword evidence="4" id="KW-1185">Reference proteome</keyword>
<feature type="coiled-coil region" evidence="1">
    <location>
        <begin position="27"/>
        <end position="54"/>
    </location>
</feature>